<dbReference type="InterPro" id="IPR027417">
    <property type="entry name" value="P-loop_NTPase"/>
</dbReference>
<feature type="signal peptide" evidence="1">
    <location>
        <begin position="1"/>
        <end position="19"/>
    </location>
</feature>
<dbReference type="AlphaFoldDB" id="A0A9D1V1M6"/>
<feature type="chain" id="PRO_5039423012" evidence="1">
    <location>
        <begin position="20"/>
        <end position="219"/>
    </location>
</feature>
<dbReference type="SUPFAM" id="SSF52540">
    <property type="entry name" value="P-loop containing nucleoside triphosphate hydrolases"/>
    <property type="match status" value="1"/>
</dbReference>
<protein>
    <submittedName>
        <fullName evidence="2">Uncharacterized protein</fullName>
    </submittedName>
</protein>
<evidence type="ECO:0000256" key="1">
    <source>
        <dbReference type="SAM" id="SignalP"/>
    </source>
</evidence>
<reference evidence="2" key="2">
    <citation type="submission" date="2021-04" db="EMBL/GenBank/DDBJ databases">
        <authorList>
            <person name="Gilroy R."/>
        </authorList>
    </citation>
    <scope>NUCLEOTIDE SEQUENCE</scope>
    <source>
        <strain evidence="2">23274</strain>
    </source>
</reference>
<name>A0A9D1V1M6_9BACT</name>
<reference evidence="2" key="1">
    <citation type="journal article" date="2021" name="PeerJ">
        <title>Extensive microbial diversity within the chicken gut microbiome revealed by metagenomics and culture.</title>
        <authorList>
            <person name="Gilroy R."/>
            <person name="Ravi A."/>
            <person name="Getino M."/>
            <person name="Pursley I."/>
            <person name="Horton D.L."/>
            <person name="Alikhan N.F."/>
            <person name="Baker D."/>
            <person name="Gharbi K."/>
            <person name="Hall N."/>
            <person name="Watson M."/>
            <person name="Adriaenssens E.M."/>
            <person name="Foster-Nyarko E."/>
            <person name="Jarju S."/>
            <person name="Secka A."/>
            <person name="Antonio M."/>
            <person name="Oren A."/>
            <person name="Chaudhuri R.R."/>
            <person name="La Ragione R."/>
            <person name="Hildebrand F."/>
            <person name="Pallen M.J."/>
        </authorList>
    </citation>
    <scope>NUCLEOTIDE SEQUENCE</scope>
    <source>
        <strain evidence="2">23274</strain>
    </source>
</reference>
<dbReference type="Proteomes" id="UP000824202">
    <property type="component" value="Unassembled WGS sequence"/>
</dbReference>
<organism evidence="2 3">
    <name type="scientific">Candidatus Odoribacter faecigallinarum</name>
    <dbReference type="NCBI Taxonomy" id="2838706"/>
    <lineage>
        <taxon>Bacteria</taxon>
        <taxon>Pseudomonadati</taxon>
        <taxon>Bacteroidota</taxon>
        <taxon>Bacteroidia</taxon>
        <taxon>Bacteroidales</taxon>
        <taxon>Odoribacteraceae</taxon>
        <taxon>Odoribacter</taxon>
    </lineage>
</organism>
<comment type="caution">
    <text evidence="2">The sequence shown here is derived from an EMBL/GenBank/DDBJ whole genome shotgun (WGS) entry which is preliminary data.</text>
</comment>
<proteinExistence type="predicted"/>
<gene>
    <name evidence="2" type="ORF">H9863_09950</name>
</gene>
<accession>A0A9D1V1M6</accession>
<evidence type="ECO:0000313" key="3">
    <source>
        <dbReference type="Proteomes" id="UP000824202"/>
    </source>
</evidence>
<evidence type="ECO:0000313" key="2">
    <source>
        <dbReference type="EMBL" id="HIX04417.1"/>
    </source>
</evidence>
<dbReference type="EMBL" id="DXFT01000196">
    <property type="protein sequence ID" value="HIX04417.1"/>
    <property type="molecule type" value="Genomic_DNA"/>
</dbReference>
<sequence length="219" mass="25507">MKRLWMIVFLSLTAYAVFAQEDYESSEPDSIIDLRGISPMNSIWNVYYRNTTQHAYIIEISNYGNIMIRNRNVKYYEKDPNYNERAIPYTLPLFTITNREDLLDFAGKCFAPYLKKEDVEKLGTNLDITFTSDLQGKILEVYFAYPDRIQLPLETIEQLETYILTKCSLRFKPNDMLKEAKFVFFNCSLSFKAIYQAIHGLPSGVETSTPDGYKKIDSL</sequence>
<keyword evidence="1" id="KW-0732">Signal</keyword>